<dbReference type="Pfam" id="PF00248">
    <property type="entry name" value="Aldo_ket_red"/>
    <property type="match status" value="1"/>
</dbReference>
<dbReference type="InterPro" id="IPR020471">
    <property type="entry name" value="AKR"/>
</dbReference>
<keyword evidence="3" id="KW-0560">Oxidoreductase</keyword>
<dbReference type="PRINTS" id="PR00069">
    <property type="entry name" value="ALDKETRDTASE"/>
</dbReference>
<dbReference type="InterPro" id="IPR023210">
    <property type="entry name" value="NADP_OxRdtase_dom"/>
</dbReference>
<dbReference type="InterPro" id="IPR036812">
    <property type="entry name" value="NAD(P)_OxRdtase_dom_sf"/>
</dbReference>
<sequence>MTNLTTDYRLNTGARIPKMGLRTQQLPVGRTRQLVLAALRLGYRQLDLTLPATNTAQVGQAIRESGFRRSTIFVTVQLASTVAPTAIRPTVTGALKCLGLSTVDLCVWTADRTGQDWLTARRNLEELTRAGLVRAIGVAGLTLPDLQNFWRHATVPPAVVQISGLIGRPLGQLLPFARAHHLLIAAPVVAEKPVRNRGVRLMAEKYGVSAAQLTVRFCVQRGILPLLTARTPAQLATDTRLAGPLSVNDLHRFATLRNPTENFW</sequence>
<organism evidence="5 6">
    <name type="scientific">Levilactobacillus zymae</name>
    <dbReference type="NCBI Taxonomy" id="267363"/>
    <lineage>
        <taxon>Bacteria</taxon>
        <taxon>Bacillati</taxon>
        <taxon>Bacillota</taxon>
        <taxon>Bacilli</taxon>
        <taxon>Lactobacillales</taxon>
        <taxon>Lactobacillaceae</taxon>
        <taxon>Levilactobacillus</taxon>
    </lineage>
</organism>
<evidence type="ECO:0000313" key="6">
    <source>
        <dbReference type="Proteomes" id="UP000321794"/>
    </source>
</evidence>
<keyword evidence="6" id="KW-1185">Reference proteome</keyword>
<dbReference type="PANTHER" id="PTHR43827">
    <property type="entry name" value="2,5-DIKETO-D-GLUCONIC ACID REDUCTASE"/>
    <property type="match status" value="1"/>
</dbReference>
<dbReference type="EMBL" id="BJZK01000001">
    <property type="protein sequence ID" value="GEO70847.1"/>
    <property type="molecule type" value="Genomic_DNA"/>
</dbReference>
<protein>
    <submittedName>
        <fullName evidence="5">2,5-diketo-D-gluconic acid reductase</fullName>
    </submittedName>
</protein>
<name>A0ABQ0WTM9_9LACO</name>
<evidence type="ECO:0000259" key="4">
    <source>
        <dbReference type="Pfam" id="PF00248"/>
    </source>
</evidence>
<evidence type="ECO:0000256" key="1">
    <source>
        <dbReference type="ARBA" id="ARBA00007905"/>
    </source>
</evidence>
<comment type="caution">
    <text evidence="5">The sequence shown here is derived from an EMBL/GenBank/DDBJ whole genome shotgun (WGS) entry which is preliminary data.</text>
</comment>
<comment type="similarity">
    <text evidence="1">Belongs to the aldo/keto reductase family.</text>
</comment>
<dbReference type="PANTHER" id="PTHR43827:SF3">
    <property type="entry name" value="NADP-DEPENDENT OXIDOREDUCTASE DOMAIN-CONTAINING PROTEIN"/>
    <property type="match status" value="1"/>
</dbReference>
<accession>A0ABQ0WTM9</accession>
<dbReference type="SUPFAM" id="SSF51430">
    <property type="entry name" value="NAD(P)-linked oxidoreductase"/>
    <property type="match status" value="1"/>
</dbReference>
<keyword evidence="2" id="KW-0521">NADP</keyword>
<reference evidence="5 6" key="1">
    <citation type="submission" date="2019-07" db="EMBL/GenBank/DDBJ databases">
        <title>Whole genome shotgun sequence of Lactobacillus zymae NBRC 107157.</title>
        <authorList>
            <person name="Hosoyama A."/>
            <person name="Uohara A."/>
            <person name="Ohji S."/>
            <person name="Ichikawa N."/>
        </authorList>
    </citation>
    <scope>NUCLEOTIDE SEQUENCE [LARGE SCALE GENOMIC DNA]</scope>
    <source>
        <strain evidence="5 6">NBRC 107157</strain>
    </source>
</reference>
<evidence type="ECO:0000313" key="5">
    <source>
        <dbReference type="EMBL" id="GEO70847.1"/>
    </source>
</evidence>
<gene>
    <name evidence="5" type="ORF">LZY01_00150</name>
</gene>
<proteinExistence type="inferred from homology"/>
<dbReference type="RefSeq" id="WP_057731010.1">
    <property type="nucleotide sequence ID" value="NZ_BJZK01000001.1"/>
</dbReference>
<evidence type="ECO:0000256" key="3">
    <source>
        <dbReference type="ARBA" id="ARBA00023002"/>
    </source>
</evidence>
<feature type="domain" description="NADP-dependent oxidoreductase" evidence="4">
    <location>
        <begin position="32"/>
        <end position="165"/>
    </location>
</feature>
<dbReference type="Proteomes" id="UP000321794">
    <property type="component" value="Unassembled WGS sequence"/>
</dbReference>
<dbReference type="Gene3D" id="3.20.20.100">
    <property type="entry name" value="NADP-dependent oxidoreductase domain"/>
    <property type="match status" value="1"/>
</dbReference>
<evidence type="ECO:0000256" key="2">
    <source>
        <dbReference type="ARBA" id="ARBA00022857"/>
    </source>
</evidence>